<keyword evidence="1" id="KW-0732">Signal</keyword>
<sequence>MKGRLLNLKTLLPLLVLLTAISNPAQAEYDAAFCMSSGAGSLVIRNINLKGGTLPGNTTLQLVPLTVSYTCTLYLSSINYQPTLYLLPGASSLVNALKASGLAMEIIISESGGTTGTLSWVDIQNSVNSSGRIEAPFGPVLGKQPGSHTGTASLSLRIFTDAKGVTVSTPKNISVPATMFKIIPFHDKSKPFSDKGTKFQIAPFNINVIPDNSGEITVAPDLIRMGHFYTGDVSSQTKQASFTVTALQKVGVGNGGTPFTIPLGIEFQPTNQTMLVDADKTIKLINTNGNLAGLGLTIKDEGGKTVTFNQSVAMGDITMGTGATGTVTKNYIATVAPVPGESINTGDFTAGISIIVTYQ</sequence>
<dbReference type="AlphaFoldDB" id="A0A612H8A6"/>
<dbReference type="EMBL" id="AAKVAS010000012">
    <property type="protein sequence ID" value="ECW0108000.1"/>
    <property type="molecule type" value="Genomic_DNA"/>
</dbReference>
<dbReference type="Gene3D" id="2.60.40.1090">
    <property type="entry name" value="Fimbrial-type adhesion domain"/>
    <property type="match status" value="1"/>
</dbReference>
<feature type="chain" id="PRO_5026092158" evidence="1">
    <location>
        <begin position="28"/>
        <end position="359"/>
    </location>
</feature>
<gene>
    <name evidence="2" type="ORF">F3Q63_12450</name>
</gene>
<comment type="caution">
    <text evidence="2">The sequence shown here is derived from an EMBL/GenBank/DDBJ whole genome shotgun (WGS) entry which is preliminary data.</text>
</comment>
<feature type="signal peptide" evidence="1">
    <location>
        <begin position="1"/>
        <end position="27"/>
    </location>
</feature>
<dbReference type="SUPFAM" id="SSF49401">
    <property type="entry name" value="Bacterial adhesins"/>
    <property type="match status" value="1"/>
</dbReference>
<dbReference type="GO" id="GO:0009289">
    <property type="term" value="C:pilus"/>
    <property type="evidence" value="ECO:0007669"/>
    <property type="project" value="InterPro"/>
</dbReference>
<dbReference type="InterPro" id="IPR008966">
    <property type="entry name" value="Adhesion_dom_sf"/>
</dbReference>
<reference evidence="2" key="1">
    <citation type="submission" date="2019-09" db="EMBL/GenBank/DDBJ databases">
        <authorList>
            <consortium name="GenomeTrakr network: Whole genome sequencing for foodborne pathogen traceback"/>
        </authorList>
    </citation>
    <scope>NUCLEOTIDE SEQUENCE</scope>
    <source>
        <strain evidence="2">AUSMDU00020873</strain>
    </source>
</reference>
<dbReference type="GO" id="GO:0007155">
    <property type="term" value="P:cell adhesion"/>
    <property type="evidence" value="ECO:0007669"/>
    <property type="project" value="InterPro"/>
</dbReference>
<name>A0A612H8A6_SALET</name>
<proteinExistence type="predicted"/>
<organism evidence="2">
    <name type="scientific">Salmonella enterica I</name>
    <dbReference type="NCBI Taxonomy" id="59201"/>
    <lineage>
        <taxon>Bacteria</taxon>
        <taxon>Pseudomonadati</taxon>
        <taxon>Pseudomonadota</taxon>
        <taxon>Gammaproteobacteria</taxon>
        <taxon>Enterobacterales</taxon>
        <taxon>Enterobacteriaceae</taxon>
        <taxon>Salmonella</taxon>
    </lineage>
</organism>
<protein>
    <submittedName>
        <fullName evidence="2">Fimbrial protein</fullName>
    </submittedName>
</protein>
<evidence type="ECO:0000313" key="2">
    <source>
        <dbReference type="EMBL" id="ECW0108000.1"/>
    </source>
</evidence>
<evidence type="ECO:0000256" key="1">
    <source>
        <dbReference type="SAM" id="SignalP"/>
    </source>
</evidence>
<accession>A0A612H8A6</accession>
<dbReference type="InterPro" id="IPR036937">
    <property type="entry name" value="Adhesion_dom_fimbrial_sf"/>
</dbReference>